<comment type="similarity">
    <text evidence="1">Belongs to the PRORSD1 family.</text>
</comment>
<evidence type="ECO:0000313" key="4">
    <source>
        <dbReference type="Proteomes" id="UP000233491"/>
    </source>
</evidence>
<dbReference type="FunFam" id="3.90.960.10:FF:000005">
    <property type="entry name" value="Putative prolyl-tRNA synthetase"/>
    <property type="match status" value="1"/>
</dbReference>
<organism evidence="3 4">
    <name type="scientific">Pleomorphomonas diazotrophica</name>
    <dbReference type="NCBI Taxonomy" id="1166257"/>
    <lineage>
        <taxon>Bacteria</taxon>
        <taxon>Pseudomonadati</taxon>
        <taxon>Pseudomonadota</taxon>
        <taxon>Alphaproteobacteria</taxon>
        <taxon>Hyphomicrobiales</taxon>
        <taxon>Pleomorphomonadaceae</taxon>
        <taxon>Pleomorphomonas</taxon>
    </lineage>
</organism>
<evidence type="ECO:0000259" key="2">
    <source>
        <dbReference type="Pfam" id="PF04073"/>
    </source>
</evidence>
<dbReference type="RefSeq" id="WP_101290371.1">
    <property type="nucleotide sequence ID" value="NZ_FOUQ01000002.1"/>
</dbReference>
<dbReference type="InterPro" id="IPR040285">
    <property type="entry name" value="ProX/PRXD1"/>
</dbReference>
<sequence length="167" mass="17870">MAATRADLFAFLDRLGIVHRTIEHPPLPTVEAAMAIWGGMTGGFAKNLFVKDKKSRLFLITLRKDAALDLKHVQAAIGASGRVSFCSAEQLMEHLGILPGSVTPFGVINDTEGVVTVVLERALMELDPVHVHPLENTATTAVSADGLVTFLRATGHEPLVVDLPLLA</sequence>
<dbReference type="PANTHER" id="PTHR31423">
    <property type="entry name" value="YBAK DOMAIN-CONTAINING PROTEIN"/>
    <property type="match status" value="1"/>
</dbReference>
<keyword evidence="4" id="KW-1185">Reference proteome</keyword>
<accession>A0A1I4RXX0</accession>
<protein>
    <recommendedName>
        <fullName evidence="2">YbaK/aminoacyl-tRNA synthetase-associated domain-containing protein</fullName>
    </recommendedName>
</protein>
<dbReference type="Gene3D" id="3.90.960.10">
    <property type="entry name" value="YbaK/aminoacyl-tRNA synthetase-associated domain"/>
    <property type="match status" value="1"/>
</dbReference>
<dbReference type="PANTHER" id="PTHR31423:SF3">
    <property type="entry name" value="PROLYL-TRNA SYNTHETASE ASSOCIATED DOMAIN-CONTAINING PROTEIN 1-RELATED"/>
    <property type="match status" value="1"/>
</dbReference>
<dbReference type="InterPro" id="IPR036754">
    <property type="entry name" value="YbaK/aa-tRNA-synt-asso_dom_sf"/>
</dbReference>
<dbReference type="Pfam" id="PF04073">
    <property type="entry name" value="tRNA_edit"/>
    <property type="match status" value="1"/>
</dbReference>
<dbReference type="SUPFAM" id="SSF55826">
    <property type="entry name" value="YbaK/ProRS associated domain"/>
    <property type="match status" value="1"/>
</dbReference>
<evidence type="ECO:0000313" key="3">
    <source>
        <dbReference type="EMBL" id="PKR87968.1"/>
    </source>
</evidence>
<dbReference type="GO" id="GO:0002161">
    <property type="term" value="F:aminoacyl-tRNA deacylase activity"/>
    <property type="evidence" value="ECO:0007669"/>
    <property type="project" value="InterPro"/>
</dbReference>
<proteinExistence type="inferred from homology"/>
<name>A0A1I4RXX0_9HYPH</name>
<dbReference type="InterPro" id="IPR007214">
    <property type="entry name" value="YbaK/aa-tRNA-synth-assoc-dom"/>
</dbReference>
<dbReference type="CDD" id="cd04335">
    <property type="entry name" value="PrdX_deacylase"/>
    <property type="match status" value="1"/>
</dbReference>
<reference evidence="3 4" key="1">
    <citation type="submission" date="2017-12" db="EMBL/GenBank/DDBJ databases">
        <title>Anaerobic carbon monoxide metabolism by Pleomorphomonas carboxyditropha sp. nov., a new mesophilic hydrogenogenic carboxidotroph.</title>
        <authorList>
            <person name="Esquivel-Elizondo S."/>
            <person name="Krajmalnik-Brown R."/>
        </authorList>
    </citation>
    <scope>NUCLEOTIDE SEQUENCE [LARGE SCALE GENOMIC DNA]</scope>
    <source>
        <strain evidence="3 4">R5-392</strain>
    </source>
</reference>
<dbReference type="OrthoDB" id="5145315at2"/>
<dbReference type="Proteomes" id="UP000233491">
    <property type="component" value="Unassembled WGS sequence"/>
</dbReference>
<feature type="domain" description="YbaK/aminoacyl-tRNA synthetase-associated" evidence="2">
    <location>
        <begin position="24"/>
        <end position="149"/>
    </location>
</feature>
<evidence type="ECO:0000256" key="1">
    <source>
        <dbReference type="ARBA" id="ARBA00010201"/>
    </source>
</evidence>
<dbReference type="EMBL" id="PJNW01000014">
    <property type="protein sequence ID" value="PKR87968.1"/>
    <property type="molecule type" value="Genomic_DNA"/>
</dbReference>
<gene>
    <name evidence="3" type="ORF">CXZ10_16005</name>
</gene>
<dbReference type="AlphaFoldDB" id="A0A1I4RXX0"/>
<comment type="caution">
    <text evidence="3">The sequence shown here is derived from an EMBL/GenBank/DDBJ whole genome shotgun (WGS) entry which is preliminary data.</text>
</comment>